<dbReference type="AlphaFoldDB" id="A0A4Q1DB68"/>
<feature type="signal peptide" evidence="1">
    <location>
        <begin position="1"/>
        <end position="28"/>
    </location>
</feature>
<reference evidence="2 3" key="1">
    <citation type="submission" date="2019-01" db="EMBL/GenBank/DDBJ databases">
        <title>Filimonas sp. strain TTM-71.</title>
        <authorList>
            <person name="Chen W.-M."/>
        </authorList>
    </citation>
    <scope>NUCLEOTIDE SEQUENCE [LARGE SCALE GENOMIC DNA]</scope>
    <source>
        <strain evidence="2 3">TTM-71</strain>
    </source>
</reference>
<protein>
    <submittedName>
        <fullName evidence="2">DUF4294 domain-containing protein</fullName>
    </submittedName>
</protein>
<evidence type="ECO:0000256" key="1">
    <source>
        <dbReference type="SAM" id="SignalP"/>
    </source>
</evidence>
<comment type="caution">
    <text evidence="2">The sequence shown here is derived from an EMBL/GenBank/DDBJ whole genome shotgun (WGS) entry which is preliminary data.</text>
</comment>
<dbReference type="EMBL" id="SDHZ01000001">
    <property type="protein sequence ID" value="RXK85813.1"/>
    <property type="molecule type" value="Genomic_DNA"/>
</dbReference>
<dbReference type="Proteomes" id="UP000290545">
    <property type="component" value="Unassembled WGS sequence"/>
</dbReference>
<name>A0A4Q1DB68_9BACT</name>
<evidence type="ECO:0000313" key="2">
    <source>
        <dbReference type="EMBL" id="RXK85813.1"/>
    </source>
</evidence>
<gene>
    <name evidence="2" type="ORF">ESB13_03095</name>
</gene>
<evidence type="ECO:0000313" key="3">
    <source>
        <dbReference type="Proteomes" id="UP000290545"/>
    </source>
</evidence>
<dbReference type="InterPro" id="IPR025636">
    <property type="entry name" value="DUF4294"/>
</dbReference>
<keyword evidence="1" id="KW-0732">Signal</keyword>
<organism evidence="2 3">
    <name type="scientific">Filimonas effusa</name>
    <dbReference type="NCBI Taxonomy" id="2508721"/>
    <lineage>
        <taxon>Bacteria</taxon>
        <taxon>Pseudomonadati</taxon>
        <taxon>Bacteroidota</taxon>
        <taxon>Chitinophagia</taxon>
        <taxon>Chitinophagales</taxon>
        <taxon>Chitinophagaceae</taxon>
        <taxon>Filimonas</taxon>
    </lineage>
</organism>
<proteinExistence type="predicted"/>
<keyword evidence="3" id="KW-1185">Reference proteome</keyword>
<dbReference type="Pfam" id="PF14127">
    <property type="entry name" value="DUF4294"/>
    <property type="match status" value="1"/>
</dbReference>
<accession>A0A4Q1DB68</accession>
<dbReference type="OrthoDB" id="1491885at2"/>
<dbReference type="RefSeq" id="WP_129001565.1">
    <property type="nucleotide sequence ID" value="NZ_SDHZ01000001.1"/>
</dbReference>
<sequence>MTRYKNTTLAGIITILVVAIYHPVSATAQNGQGPYDTIRVYGCIEANGDTIPCSYLPPVFVYTHLKGKWKKYHAEWTRLRNAVYVTYPYAAAASKVMNDINMRLEGVTEKSKRKAIIRSREKELKKEFSDKLTKLSVYQGKVLMKLINRQTGNNCYEIIEEYKGSFTATVYQTVAIVFGSNLKQSYDPSGKDRDIESIVHDVERMYGIRR</sequence>
<feature type="chain" id="PRO_5020851261" evidence="1">
    <location>
        <begin position="29"/>
        <end position="210"/>
    </location>
</feature>